<evidence type="ECO:0000313" key="4">
    <source>
        <dbReference type="Proteomes" id="UP001174694"/>
    </source>
</evidence>
<feature type="region of interest" description="Disordered" evidence="1">
    <location>
        <begin position="403"/>
        <end position="440"/>
    </location>
</feature>
<dbReference type="SUPFAM" id="SSF53098">
    <property type="entry name" value="Ribonuclease H-like"/>
    <property type="match status" value="1"/>
</dbReference>
<name>A0AA38VNB4_9PEZI</name>
<evidence type="ECO:0000259" key="2">
    <source>
        <dbReference type="Pfam" id="PF21762"/>
    </source>
</evidence>
<dbReference type="InterPro" id="IPR040151">
    <property type="entry name" value="Gfd2/YDR514C-like"/>
</dbReference>
<dbReference type="EMBL" id="JANBVO010000004">
    <property type="protein sequence ID" value="KAJ9154821.1"/>
    <property type="molecule type" value="Genomic_DNA"/>
</dbReference>
<feature type="compositionally biased region" description="Basic and acidic residues" evidence="1">
    <location>
        <begin position="403"/>
        <end position="417"/>
    </location>
</feature>
<sequence>MYVGKANGPIVGPYFDEEALLKKQEWDFFYIWPPEGAGSSPLLFVPSRQLKFLLRTINAAHQLSLNIPGGPTSAKFCIEFGMFGTPRPRYLGRARDAAELFKLQDTMPLPDNKELLDVTGMALMEYTELLRATRVSIMAAPKQKKKSHKVRRVVTRKAWGRAAKRVQRYLGLREKLSTGSSLSTSLVRLDVHSPAPFKAEDFVVFICFDVETYEKNHNIVTEIGFAILDTMDLVGIPPGENGEHWSKLIQARHLRIKEYSWVVNMEYIKGCPDNFDFGQSEFVPLKGVREVIQKIFTNDTSLVQEEPDDPENRRIVLVGHDIKQDIAHLQKLDVDVYALPNLLDVVDNQSLQQHLRAMRNPQKLESVLTDFGILSRHLHNAGNDAVYTLQSLLALAIRKSKQKVVEGDAKNKERDEGWSTGGEESDGGAPTWRMDSRSHT</sequence>
<keyword evidence="4" id="KW-1185">Reference proteome</keyword>
<dbReference type="InterPro" id="IPR048519">
    <property type="entry name" value="Gfd2/YDR514C-like_C"/>
</dbReference>
<protein>
    <submittedName>
        <fullName evidence="3">QDE-2-interacting protein</fullName>
    </submittedName>
</protein>
<dbReference type="Pfam" id="PF21762">
    <property type="entry name" value="DEDDh_C"/>
    <property type="match status" value="1"/>
</dbReference>
<dbReference type="PANTHER" id="PTHR28083:SF1">
    <property type="entry name" value="GOOD FOR FULL DBP5 ACTIVITY PROTEIN 2"/>
    <property type="match status" value="1"/>
</dbReference>
<evidence type="ECO:0000256" key="1">
    <source>
        <dbReference type="SAM" id="MobiDB-lite"/>
    </source>
</evidence>
<organism evidence="3 4">
    <name type="scientific">Pleurostoma richardsiae</name>
    <dbReference type="NCBI Taxonomy" id="41990"/>
    <lineage>
        <taxon>Eukaryota</taxon>
        <taxon>Fungi</taxon>
        <taxon>Dikarya</taxon>
        <taxon>Ascomycota</taxon>
        <taxon>Pezizomycotina</taxon>
        <taxon>Sordariomycetes</taxon>
        <taxon>Sordariomycetidae</taxon>
        <taxon>Calosphaeriales</taxon>
        <taxon>Pleurostomataceae</taxon>
        <taxon>Pleurostoma</taxon>
    </lineage>
</organism>
<dbReference type="Gene3D" id="3.30.420.10">
    <property type="entry name" value="Ribonuclease H-like superfamily/Ribonuclease H"/>
    <property type="match status" value="1"/>
</dbReference>
<feature type="domain" description="Gfd2/YDR514C-like C-terminal" evidence="2">
    <location>
        <begin position="204"/>
        <end position="394"/>
    </location>
</feature>
<dbReference type="PANTHER" id="PTHR28083">
    <property type="entry name" value="GOOD FOR FULL DBP5 ACTIVITY PROTEIN 2"/>
    <property type="match status" value="1"/>
</dbReference>
<dbReference type="InterPro" id="IPR012337">
    <property type="entry name" value="RNaseH-like_sf"/>
</dbReference>
<accession>A0AA38VNB4</accession>
<dbReference type="GO" id="GO:0003676">
    <property type="term" value="F:nucleic acid binding"/>
    <property type="evidence" value="ECO:0007669"/>
    <property type="project" value="InterPro"/>
</dbReference>
<comment type="caution">
    <text evidence="3">The sequence shown here is derived from an EMBL/GenBank/DDBJ whole genome shotgun (WGS) entry which is preliminary data.</text>
</comment>
<dbReference type="AlphaFoldDB" id="A0AA38VNB4"/>
<evidence type="ECO:0000313" key="3">
    <source>
        <dbReference type="EMBL" id="KAJ9154821.1"/>
    </source>
</evidence>
<reference evidence="3" key="1">
    <citation type="submission" date="2022-07" db="EMBL/GenBank/DDBJ databases">
        <title>Fungi with potential for degradation of polypropylene.</title>
        <authorList>
            <person name="Gostincar C."/>
        </authorList>
    </citation>
    <scope>NUCLEOTIDE SEQUENCE</scope>
    <source>
        <strain evidence="3">EXF-13308</strain>
    </source>
</reference>
<dbReference type="InterPro" id="IPR036397">
    <property type="entry name" value="RNaseH_sf"/>
</dbReference>
<gene>
    <name evidence="3" type="ORF">NKR23_g2360</name>
</gene>
<dbReference type="Proteomes" id="UP001174694">
    <property type="component" value="Unassembled WGS sequence"/>
</dbReference>
<dbReference type="GO" id="GO:0005634">
    <property type="term" value="C:nucleus"/>
    <property type="evidence" value="ECO:0007669"/>
    <property type="project" value="TreeGrafter"/>
</dbReference>
<proteinExistence type="predicted"/>